<accession>K9UFF9</accession>
<sequence>MLDRDEPHLKQIAEEEKYLASELLSPDKVKCHYHQSDLITAIPANKKRPLTIVQIEC</sequence>
<evidence type="ECO:0000313" key="2">
    <source>
        <dbReference type="Proteomes" id="UP000010366"/>
    </source>
</evidence>
<dbReference type="KEGG" id="cmp:Cha6605_2795"/>
<name>K9UFF9_CHAP6</name>
<dbReference type="HOGENOM" id="CLU_2988227_0_0_3"/>
<evidence type="ECO:0000313" key="1">
    <source>
        <dbReference type="EMBL" id="AFY93832.1"/>
    </source>
</evidence>
<dbReference type="AlphaFoldDB" id="K9UFF9"/>
<dbReference type="Proteomes" id="UP000010366">
    <property type="component" value="Chromosome"/>
</dbReference>
<reference evidence="1 2" key="1">
    <citation type="submission" date="2012-05" db="EMBL/GenBank/DDBJ databases">
        <title>Finished chromosome of genome of Chamaesiphon sp. PCC 6605.</title>
        <authorList>
            <consortium name="US DOE Joint Genome Institute"/>
            <person name="Gugger M."/>
            <person name="Coursin T."/>
            <person name="Rippka R."/>
            <person name="Tandeau De Marsac N."/>
            <person name="Huntemann M."/>
            <person name="Wei C.-L."/>
            <person name="Han J."/>
            <person name="Detter J.C."/>
            <person name="Han C."/>
            <person name="Tapia R."/>
            <person name="Chen A."/>
            <person name="Kyrpides N."/>
            <person name="Mavromatis K."/>
            <person name="Markowitz V."/>
            <person name="Szeto E."/>
            <person name="Ivanova N."/>
            <person name="Pagani I."/>
            <person name="Pati A."/>
            <person name="Goodwin L."/>
            <person name="Nordberg H.P."/>
            <person name="Cantor M.N."/>
            <person name="Hua S.X."/>
            <person name="Woyke T."/>
            <person name="Kerfeld C.A."/>
        </authorList>
    </citation>
    <scope>NUCLEOTIDE SEQUENCE [LARGE SCALE GENOMIC DNA]</scope>
    <source>
        <strain evidence="2">ATCC 27169 / PCC 6605</strain>
    </source>
</reference>
<proteinExistence type="predicted"/>
<keyword evidence="2" id="KW-1185">Reference proteome</keyword>
<dbReference type="EMBL" id="CP003600">
    <property type="protein sequence ID" value="AFY93832.1"/>
    <property type="molecule type" value="Genomic_DNA"/>
</dbReference>
<organism evidence="1 2">
    <name type="scientific">Chamaesiphon minutus (strain ATCC 27169 / PCC 6605)</name>
    <dbReference type="NCBI Taxonomy" id="1173020"/>
    <lineage>
        <taxon>Bacteria</taxon>
        <taxon>Bacillati</taxon>
        <taxon>Cyanobacteriota</taxon>
        <taxon>Cyanophyceae</taxon>
        <taxon>Gomontiellales</taxon>
        <taxon>Chamaesiphonaceae</taxon>
        <taxon>Chamaesiphon</taxon>
    </lineage>
</organism>
<protein>
    <submittedName>
        <fullName evidence="1">Uncharacterized protein</fullName>
    </submittedName>
</protein>
<gene>
    <name evidence="1" type="ORF">Cha6605_2795</name>
</gene>